<gene>
    <name evidence="1" type="ORF">E2562_004850</name>
</gene>
<name>A0A6G1DEG9_9ORYZ</name>
<dbReference type="EMBL" id="SPHZ02000006">
    <property type="protein sequence ID" value="KAF0910897.1"/>
    <property type="molecule type" value="Genomic_DNA"/>
</dbReference>
<evidence type="ECO:0000313" key="1">
    <source>
        <dbReference type="EMBL" id="KAF0910897.1"/>
    </source>
</evidence>
<dbReference type="OrthoDB" id="417037at2759"/>
<dbReference type="Proteomes" id="UP000479710">
    <property type="component" value="Unassembled WGS sequence"/>
</dbReference>
<reference evidence="1 2" key="1">
    <citation type="submission" date="2019-11" db="EMBL/GenBank/DDBJ databases">
        <title>Whole genome sequence of Oryza granulata.</title>
        <authorList>
            <person name="Li W."/>
        </authorList>
    </citation>
    <scope>NUCLEOTIDE SEQUENCE [LARGE SCALE GENOMIC DNA]</scope>
    <source>
        <strain evidence="2">cv. Menghai</strain>
        <tissue evidence="1">Leaf</tissue>
    </source>
</reference>
<protein>
    <submittedName>
        <fullName evidence="1">Uncharacterized protein</fullName>
    </submittedName>
</protein>
<dbReference type="AlphaFoldDB" id="A0A6G1DEG9"/>
<organism evidence="1 2">
    <name type="scientific">Oryza meyeriana var. granulata</name>
    <dbReference type="NCBI Taxonomy" id="110450"/>
    <lineage>
        <taxon>Eukaryota</taxon>
        <taxon>Viridiplantae</taxon>
        <taxon>Streptophyta</taxon>
        <taxon>Embryophyta</taxon>
        <taxon>Tracheophyta</taxon>
        <taxon>Spermatophyta</taxon>
        <taxon>Magnoliopsida</taxon>
        <taxon>Liliopsida</taxon>
        <taxon>Poales</taxon>
        <taxon>Poaceae</taxon>
        <taxon>BOP clade</taxon>
        <taxon>Oryzoideae</taxon>
        <taxon>Oryzeae</taxon>
        <taxon>Oryzinae</taxon>
        <taxon>Oryza</taxon>
        <taxon>Oryza meyeriana</taxon>
    </lineage>
</organism>
<sequence length="131" mass="13751">MSRRLRAGASIQVGPTSPIKGDLRNGLARVAPWIGFQWAQEKELSGLCGPCIVGSPHGKSSPRAKGGARACQPQRRQAGLWPVQSLAARCGFPTQHTSSDYCGCCSGGGRPGRRRRAVTAARRRAGGSGVI</sequence>
<proteinExistence type="predicted"/>
<evidence type="ECO:0000313" key="2">
    <source>
        <dbReference type="Proteomes" id="UP000479710"/>
    </source>
</evidence>
<comment type="caution">
    <text evidence="1">The sequence shown here is derived from an EMBL/GenBank/DDBJ whole genome shotgun (WGS) entry which is preliminary data.</text>
</comment>
<accession>A0A6G1DEG9</accession>
<keyword evidence="2" id="KW-1185">Reference proteome</keyword>